<evidence type="ECO:0000313" key="1">
    <source>
        <dbReference type="Proteomes" id="UP000887565"/>
    </source>
</evidence>
<dbReference type="Proteomes" id="UP000887565">
    <property type="component" value="Unplaced"/>
</dbReference>
<evidence type="ECO:0000313" key="2">
    <source>
        <dbReference type="WBParaSite" id="nRc.2.0.1.t33737-RA"/>
    </source>
</evidence>
<reference evidence="2" key="1">
    <citation type="submission" date="2022-11" db="UniProtKB">
        <authorList>
            <consortium name="WormBaseParasite"/>
        </authorList>
    </citation>
    <scope>IDENTIFICATION</scope>
</reference>
<dbReference type="AlphaFoldDB" id="A0A915K764"/>
<keyword evidence="1" id="KW-1185">Reference proteome</keyword>
<dbReference type="WBParaSite" id="nRc.2.0.1.t33737-RA">
    <property type="protein sequence ID" value="nRc.2.0.1.t33737-RA"/>
    <property type="gene ID" value="nRc.2.0.1.g33737"/>
</dbReference>
<name>A0A915K764_ROMCU</name>
<proteinExistence type="predicted"/>
<sequence length="198" mass="23317">MNVKQCMAINRMKIITFQENLSVCICTFDELRFVMHQCSMNRKFYHLFEESGKQIPDALKHVLRNQEFHLLFEESGLSRNRDICPGGLSISVEFTMKLYRSKSNGFAEEQDFRIIKNFYLFIRAKALYLEAVGLLRRKNISDAYNYLIFVKIVTKNLFAEASVMPSPKKEMINRWRADPNRSFRDQIIELRDAAIVKI</sequence>
<accession>A0A915K764</accession>
<protein>
    <submittedName>
        <fullName evidence="2">Uncharacterized protein</fullName>
    </submittedName>
</protein>
<organism evidence="1 2">
    <name type="scientific">Romanomermis culicivorax</name>
    <name type="common">Nematode worm</name>
    <dbReference type="NCBI Taxonomy" id="13658"/>
    <lineage>
        <taxon>Eukaryota</taxon>
        <taxon>Metazoa</taxon>
        <taxon>Ecdysozoa</taxon>
        <taxon>Nematoda</taxon>
        <taxon>Enoplea</taxon>
        <taxon>Dorylaimia</taxon>
        <taxon>Mermithida</taxon>
        <taxon>Mermithoidea</taxon>
        <taxon>Mermithidae</taxon>
        <taxon>Romanomermis</taxon>
    </lineage>
</organism>